<name>A0ABW5Z462_9FLAO</name>
<dbReference type="EMBL" id="JBHUOL010000001">
    <property type="protein sequence ID" value="MFD2907208.1"/>
    <property type="molecule type" value="Genomic_DNA"/>
</dbReference>
<evidence type="ECO:0000313" key="1">
    <source>
        <dbReference type="EMBL" id="MFD2907208.1"/>
    </source>
</evidence>
<reference evidence="2" key="1">
    <citation type="journal article" date="2019" name="Int. J. Syst. Evol. Microbiol.">
        <title>The Global Catalogue of Microorganisms (GCM) 10K type strain sequencing project: providing services to taxonomists for standard genome sequencing and annotation.</title>
        <authorList>
            <consortium name="The Broad Institute Genomics Platform"/>
            <consortium name="The Broad Institute Genome Sequencing Center for Infectious Disease"/>
            <person name="Wu L."/>
            <person name="Ma J."/>
        </authorList>
    </citation>
    <scope>NUCLEOTIDE SEQUENCE [LARGE SCALE GENOMIC DNA]</scope>
    <source>
        <strain evidence="2">KCTC 52644</strain>
    </source>
</reference>
<proteinExistence type="predicted"/>
<gene>
    <name evidence="1" type="ORF">ACFSX9_00525</name>
</gene>
<organism evidence="1 2">
    <name type="scientific">Flavobacterium ardleyense</name>
    <dbReference type="NCBI Taxonomy" id="2038737"/>
    <lineage>
        <taxon>Bacteria</taxon>
        <taxon>Pseudomonadati</taxon>
        <taxon>Bacteroidota</taxon>
        <taxon>Flavobacteriia</taxon>
        <taxon>Flavobacteriales</taxon>
        <taxon>Flavobacteriaceae</taxon>
        <taxon>Flavobacterium</taxon>
    </lineage>
</organism>
<comment type="caution">
    <text evidence="1">The sequence shown here is derived from an EMBL/GenBank/DDBJ whole genome shotgun (WGS) entry which is preliminary data.</text>
</comment>
<dbReference type="RefSeq" id="WP_379803051.1">
    <property type="nucleotide sequence ID" value="NZ_JBHUOL010000001.1"/>
</dbReference>
<accession>A0ABW5Z462</accession>
<evidence type="ECO:0000313" key="2">
    <source>
        <dbReference type="Proteomes" id="UP001597549"/>
    </source>
</evidence>
<sequence>MKTTYKLLFLLILIPKLIWAYDEKKAFNKEKTLSKTYEVNADALLNVNNKYGAINVYLWDESKISIQVNIKVSGNNESKVNELLKAIDVSFQGNISKISAKTELNTKNGSGNNISYEINYVVKIPRNGSVDLVNKYGNIAIDKLNGSSTIECKYGSLTLGQFTNKSNTITLAYSPSTTINSIDKLSLKSQYSTVEIGKANQLSINGNYNTFVFQTIENLNIASNYTKIKSTSLSKSTINGNYLTLKLGEIKNATTINSNYSDIYLEGNSRTNSISIDGNYSHAKIACASDYAFDFDVALSYGSFKDSLGVKYTDKDEKSTSKSYSGYHLSQGKSKININTNYGSVQLLTK</sequence>
<protein>
    <recommendedName>
        <fullName evidence="3">Adhesin domain-containing protein</fullName>
    </recommendedName>
</protein>
<evidence type="ECO:0008006" key="3">
    <source>
        <dbReference type="Google" id="ProtNLM"/>
    </source>
</evidence>
<keyword evidence="2" id="KW-1185">Reference proteome</keyword>
<dbReference type="Proteomes" id="UP001597549">
    <property type="component" value="Unassembled WGS sequence"/>
</dbReference>